<evidence type="ECO:0000259" key="1">
    <source>
        <dbReference type="Pfam" id="PF13649"/>
    </source>
</evidence>
<organism evidence="2 3">
    <name type="scientific">Sagittula salina</name>
    <dbReference type="NCBI Taxonomy" id="2820268"/>
    <lineage>
        <taxon>Bacteria</taxon>
        <taxon>Pseudomonadati</taxon>
        <taxon>Pseudomonadota</taxon>
        <taxon>Alphaproteobacteria</taxon>
        <taxon>Rhodobacterales</taxon>
        <taxon>Roseobacteraceae</taxon>
        <taxon>Sagittula</taxon>
    </lineage>
</organism>
<accession>A0A940RZZ0</accession>
<dbReference type="CDD" id="cd02440">
    <property type="entry name" value="AdoMet_MTases"/>
    <property type="match status" value="1"/>
</dbReference>
<dbReference type="PANTHER" id="PTHR43464">
    <property type="entry name" value="METHYLTRANSFERASE"/>
    <property type="match status" value="1"/>
</dbReference>
<dbReference type="AlphaFoldDB" id="A0A940RZZ0"/>
<dbReference type="Pfam" id="PF13649">
    <property type="entry name" value="Methyltransf_25"/>
    <property type="match status" value="1"/>
</dbReference>
<protein>
    <submittedName>
        <fullName evidence="2">Class I SAM-dependent methyltransferase</fullName>
    </submittedName>
</protein>
<keyword evidence="3" id="KW-1185">Reference proteome</keyword>
<evidence type="ECO:0000313" key="2">
    <source>
        <dbReference type="EMBL" id="MBP0481502.1"/>
    </source>
</evidence>
<dbReference type="Proteomes" id="UP000675940">
    <property type="component" value="Unassembled WGS sequence"/>
</dbReference>
<dbReference type="GO" id="GO:0032259">
    <property type="term" value="P:methylation"/>
    <property type="evidence" value="ECO:0007669"/>
    <property type="project" value="UniProtKB-KW"/>
</dbReference>
<reference evidence="2" key="1">
    <citation type="submission" date="2021-03" db="EMBL/GenBank/DDBJ databases">
        <title>Sagittula salina sp. nov. strain M10.9X isolated from the marine waste.</title>
        <authorList>
            <person name="Satari L."/>
            <person name="Molina-Menor E."/>
            <person name="Vidal-Verdu A."/>
            <person name="Pascual J."/>
            <person name="Pereto J."/>
            <person name="Porcar M."/>
        </authorList>
    </citation>
    <scope>NUCLEOTIDE SEQUENCE</scope>
    <source>
        <strain evidence="2">M10.9X</strain>
    </source>
</reference>
<feature type="domain" description="Methyltransferase" evidence="1">
    <location>
        <begin position="57"/>
        <end position="147"/>
    </location>
</feature>
<dbReference type="EMBL" id="JAGISH010000001">
    <property type="protein sequence ID" value="MBP0481502.1"/>
    <property type="molecule type" value="Genomic_DNA"/>
</dbReference>
<dbReference type="RefSeq" id="WP_209359243.1">
    <property type="nucleotide sequence ID" value="NZ_JAGISH010000001.1"/>
</dbReference>
<gene>
    <name evidence="2" type="ORF">J5474_03225</name>
</gene>
<dbReference type="InterPro" id="IPR041698">
    <property type="entry name" value="Methyltransf_25"/>
</dbReference>
<dbReference type="PANTHER" id="PTHR43464:SF23">
    <property type="entry name" value="JUVENILE HORMONE ACID O-METHYLTRANSFERASE"/>
    <property type="match status" value="1"/>
</dbReference>
<name>A0A940RZZ0_9RHOB</name>
<proteinExistence type="predicted"/>
<evidence type="ECO:0000313" key="3">
    <source>
        <dbReference type="Proteomes" id="UP000675940"/>
    </source>
</evidence>
<dbReference type="InterPro" id="IPR029063">
    <property type="entry name" value="SAM-dependent_MTases_sf"/>
</dbReference>
<keyword evidence="2" id="KW-0489">Methyltransferase</keyword>
<dbReference type="GO" id="GO:0010420">
    <property type="term" value="F:polyprenyldihydroxybenzoate methyltransferase activity"/>
    <property type="evidence" value="ECO:0007669"/>
    <property type="project" value="TreeGrafter"/>
</dbReference>
<sequence>MVQDLEAAYALQTPDDNLKLYRDWAESYDTGFARDMDYILPRHVAELFRALGGAAPVLDMGAGTGLCGAALTALGIGPVEATDLSQDMLDVSAGKGVYARLFTGNLLERLPVEDGAYAGVTCSGTFTHGHVGPEALPEVLRVLRPGGLAVISVHAEHWRAKGFAAAVDGLDLSETGWREVAIFGEGATGDHARDKSRILWLRKR</sequence>
<keyword evidence="2" id="KW-0808">Transferase</keyword>
<dbReference type="SUPFAM" id="SSF53335">
    <property type="entry name" value="S-adenosyl-L-methionine-dependent methyltransferases"/>
    <property type="match status" value="1"/>
</dbReference>
<comment type="caution">
    <text evidence="2">The sequence shown here is derived from an EMBL/GenBank/DDBJ whole genome shotgun (WGS) entry which is preliminary data.</text>
</comment>
<dbReference type="Gene3D" id="3.40.50.150">
    <property type="entry name" value="Vaccinia Virus protein VP39"/>
    <property type="match status" value="1"/>
</dbReference>